<sequence>MELSIESFESVPDNSIDYAAMEKTRNATALAFDIDCWQALGHLKESDSCNNRIQGDTVMMIDGHNCTINSENRLVGVVGVDSLEIVDTSYALLVADKQRT</sequence>
<dbReference type="EMBL" id="BSPD01000064">
    <property type="protein sequence ID" value="GLS26956.1"/>
    <property type="molecule type" value="Genomic_DNA"/>
</dbReference>
<dbReference type="InterPro" id="IPR051161">
    <property type="entry name" value="Mannose-6P_isomerase_type2"/>
</dbReference>
<name>A0AA37T703_9GAMM</name>
<evidence type="ECO:0000313" key="3">
    <source>
        <dbReference type="Proteomes" id="UP001156870"/>
    </source>
</evidence>
<protein>
    <recommendedName>
        <fullName evidence="1">MannoseP isomerase/GMP-like beta-helix domain-containing protein</fullName>
    </recommendedName>
</protein>
<dbReference type="GO" id="GO:0004475">
    <property type="term" value="F:mannose-1-phosphate guanylyltransferase (GTP) activity"/>
    <property type="evidence" value="ECO:0007669"/>
    <property type="project" value="TreeGrafter"/>
</dbReference>
<feature type="domain" description="MannoseP isomerase/GMP-like beta-helix" evidence="1">
    <location>
        <begin position="58"/>
        <end position="100"/>
    </location>
</feature>
<dbReference type="InterPro" id="IPR029044">
    <property type="entry name" value="Nucleotide-diphossugar_trans"/>
</dbReference>
<dbReference type="Proteomes" id="UP001156870">
    <property type="component" value="Unassembled WGS sequence"/>
</dbReference>
<reference evidence="2 3" key="1">
    <citation type="journal article" date="2014" name="Int. J. Syst. Evol. Microbiol.">
        <title>Complete genome sequence of Corynebacterium casei LMG S-19264T (=DSM 44701T), isolated from a smear-ripened cheese.</title>
        <authorList>
            <consortium name="US DOE Joint Genome Institute (JGI-PGF)"/>
            <person name="Walter F."/>
            <person name="Albersmeier A."/>
            <person name="Kalinowski J."/>
            <person name="Ruckert C."/>
        </authorList>
    </citation>
    <scope>NUCLEOTIDE SEQUENCE [LARGE SCALE GENOMIC DNA]</scope>
    <source>
        <strain evidence="2 3">NBRC 110095</strain>
    </source>
</reference>
<organism evidence="2 3">
    <name type="scientific">Marinibactrum halimedae</name>
    <dbReference type="NCBI Taxonomy" id="1444977"/>
    <lineage>
        <taxon>Bacteria</taxon>
        <taxon>Pseudomonadati</taxon>
        <taxon>Pseudomonadota</taxon>
        <taxon>Gammaproteobacteria</taxon>
        <taxon>Cellvibrionales</taxon>
        <taxon>Cellvibrionaceae</taxon>
        <taxon>Marinibactrum</taxon>
    </lineage>
</organism>
<dbReference type="SUPFAM" id="SSF159283">
    <property type="entry name" value="Guanosine diphospho-D-mannose pyrophosphorylase/mannose-6-phosphate isomerase linker domain"/>
    <property type="match status" value="1"/>
</dbReference>
<keyword evidence="3" id="KW-1185">Reference proteome</keyword>
<gene>
    <name evidence="2" type="ORF">GCM10007877_26750</name>
</gene>
<dbReference type="PANTHER" id="PTHR46390:SF1">
    <property type="entry name" value="MANNOSE-1-PHOSPHATE GUANYLYLTRANSFERASE"/>
    <property type="match status" value="1"/>
</dbReference>
<dbReference type="RefSeq" id="WP_232594439.1">
    <property type="nucleotide sequence ID" value="NZ_BSPD01000064.1"/>
</dbReference>
<dbReference type="AlphaFoldDB" id="A0AA37T703"/>
<dbReference type="Gene3D" id="3.90.550.10">
    <property type="entry name" value="Spore Coat Polysaccharide Biosynthesis Protein SpsA, Chain A"/>
    <property type="match status" value="1"/>
</dbReference>
<dbReference type="InterPro" id="IPR054566">
    <property type="entry name" value="ManC/GMP-like_b-helix"/>
</dbReference>
<dbReference type="Pfam" id="PF22640">
    <property type="entry name" value="ManC_GMP_beta-helix"/>
    <property type="match status" value="1"/>
</dbReference>
<evidence type="ECO:0000259" key="1">
    <source>
        <dbReference type="Pfam" id="PF22640"/>
    </source>
</evidence>
<dbReference type="GO" id="GO:0009298">
    <property type="term" value="P:GDP-mannose biosynthetic process"/>
    <property type="evidence" value="ECO:0007669"/>
    <property type="project" value="TreeGrafter"/>
</dbReference>
<proteinExistence type="predicted"/>
<dbReference type="PANTHER" id="PTHR46390">
    <property type="entry name" value="MANNOSE-1-PHOSPHATE GUANYLYLTRANSFERASE"/>
    <property type="match status" value="1"/>
</dbReference>
<evidence type="ECO:0000313" key="2">
    <source>
        <dbReference type="EMBL" id="GLS26956.1"/>
    </source>
</evidence>
<accession>A0AA37T703</accession>
<comment type="caution">
    <text evidence="2">The sequence shown here is derived from an EMBL/GenBank/DDBJ whole genome shotgun (WGS) entry which is preliminary data.</text>
</comment>